<dbReference type="SUPFAM" id="SSF52833">
    <property type="entry name" value="Thioredoxin-like"/>
    <property type="match status" value="1"/>
</dbReference>
<dbReference type="EMBL" id="JANBPT010000021">
    <property type="protein sequence ID" value="KAJ1929900.1"/>
    <property type="molecule type" value="Genomic_DNA"/>
</dbReference>
<comment type="similarity">
    <text evidence="3">Belongs to the complex I NDUFA2 subunit family.</text>
</comment>
<evidence type="ECO:0000256" key="7">
    <source>
        <dbReference type="ARBA" id="ARBA00022982"/>
    </source>
</evidence>
<evidence type="ECO:0000256" key="4">
    <source>
        <dbReference type="ARBA" id="ARBA00022448"/>
    </source>
</evidence>
<name>A0A9W8AM58_9FUNG</name>
<dbReference type="Gene3D" id="3.40.30.10">
    <property type="entry name" value="Glutaredoxin"/>
    <property type="match status" value="1"/>
</dbReference>
<evidence type="ECO:0000313" key="11">
    <source>
        <dbReference type="EMBL" id="KAJ1929900.1"/>
    </source>
</evidence>
<evidence type="ECO:0000256" key="6">
    <source>
        <dbReference type="ARBA" id="ARBA00022792"/>
    </source>
</evidence>
<keyword evidence="6" id="KW-0999">Mitochondrion inner membrane</keyword>
<dbReference type="InterPro" id="IPR016464">
    <property type="entry name" value="NADH_Ub_cplx-1_asu_su-2"/>
</dbReference>
<feature type="domain" description="Ribosomal protein/NADH dehydrogenase" evidence="10">
    <location>
        <begin position="20"/>
        <end position="93"/>
    </location>
</feature>
<evidence type="ECO:0000259" key="10">
    <source>
        <dbReference type="SMART" id="SM00916"/>
    </source>
</evidence>
<keyword evidence="4" id="KW-0813">Transport</keyword>
<keyword evidence="9" id="KW-0472">Membrane</keyword>
<evidence type="ECO:0000256" key="1">
    <source>
        <dbReference type="ARBA" id="ARBA00003195"/>
    </source>
</evidence>
<protein>
    <recommendedName>
        <fullName evidence="10">Ribosomal protein/NADH dehydrogenase domain-containing protein</fullName>
    </recommendedName>
</protein>
<dbReference type="SMART" id="SM00916">
    <property type="entry name" value="L51_S25_CI-B8"/>
    <property type="match status" value="1"/>
</dbReference>
<evidence type="ECO:0000313" key="12">
    <source>
        <dbReference type="Proteomes" id="UP001150569"/>
    </source>
</evidence>
<comment type="caution">
    <text evidence="11">The sequence shown here is derived from an EMBL/GenBank/DDBJ whole genome shotgun (WGS) entry which is preliminary data.</text>
</comment>
<dbReference type="Pfam" id="PF05047">
    <property type="entry name" value="L51_S25_CI-B8"/>
    <property type="match status" value="1"/>
</dbReference>
<keyword evidence="7" id="KW-0249">Electron transport</keyword>
<reference evidence="11" key="1">
    <citation type="submission" date="2022-07" db="EMBL/GenBank/DDBJ databases">
        <title>Phylogenomic reconstructions and comparative analyses of Kickxellomycotina fungi.</title>
        <authorList>
            <person name="Reynolds N.K."/>
            <person name="Stajich J.E."/>
            <person name="Barry K."/>
            <person name="Grigoriev I.V."/>
            <person name="Crous P."/>
            <person name="Smith M.E."/>
        </authorList>
    </citation>
    <scope>NUCLEOTIDE SEQUENCE</scope>
    <source>
        <strain evidence="11">RSA 861</strain>
    </source>
</reference>
<dbReference type="Proteomes" id="UP001150569">
    <property type="component" value="Unassembled WGS sequence"/>
</dbReference>
<dbReference type="AlphaFoldDB" id="A0A9W8AM58"/>
<evidence type="ECO:0000256" key="8">
    <source>
        <dbReference type="ARBA" id="ARBA00023128"/>
    </source>
</evidence>
<keyword evidence="5" id="KW-0679">Respiratory chain</keyword>
<sequence>MSWRAPITKNLKELRIHLCQTSPRSQGVRDFLIKNYADLKKANPGLPVLIREAENVESRIYARYNRAVEDKVIVDNLNESQVGQKLDQLIKGADKASPEQISA</sequence>
<evidence type="ECO:0000256" key="2">
    <source>
        <dbReference type="ARBA" id="ARBA00004443"/>
    </source>
</evidence>
<dbReference type="PANTHER" id="PTHR12878:SF0">
    <property type="entry name" value="NADH DEHYDROGENASE [UBIQUINONE] 1 ALPHA SUBCOMPLEX SUBUNIT 2"/>
    <property type="match status" value="1"/>
</dbReference>
<proteinExistence type="inferred from homology"/>
<evidence type="ECO:0000256" key="9">
    <source>
        <dbReference type="ARBA" id="ARBA00023136"/>
    </source>
</evidence>
<dbReference type="GO" id="GO:0005743">
    <property type="term" value="C:mitochondrial inner membrane"/>
    <property type="evidence" value="ECO:0007669"/>
    <property type="project" value="UniProtKB-SubCell"/>
</dbReference>
<comment type="subcellular location">
    <subcellularLocation>
        <location evidence="2">Mitochondrion inner membrane</location>
        <topology evidence="2">Peripheral membrane protein</topology>
        <orientation evidence="2">Matrix side</orientation>
    </subcellularLocation>
</comment>
<gene>
    <name evidence="11" type="ORF">IWQ60_000781</name>
</gene>
<dbReference type="InterPro" id="IPR036249">
    <property type="entry name" value="Thioredoxin-like_sf"/>
</dbReference>
<keyword evidence="8" id="KW-0496">Mitochondrion</keyword>
<dbReference type="InterPro" id="IPR007741">
    <property type="entry name" value="Ribosomal_mL43/mS25/NADH_DH"/>
</dbReference>
<evidence type="ECO:0000256" key="3">
    <source>
        <dbReference type="ARBA" id="ARBA00008939"/>
    </source>
</evidence>
<evidence type="ECO:0000256" key="5">
    <source>
        <dbReference type="ARBA" id="ARBA00022660"/>
    </source>
</evidence>
<dbReference type="PIRSF" id="PIRSF005822">
    <property type="entry name" value="NDUA2"/>
    <property type="match status" value="1"/>
</dbReference>
<dbReference type="PANTHER" id="PTHR12878">
    <property type="entry name" value="NADH-UBIQUINONE OXIDOREDUCTASE B8 SUBUNIT"/>
    <property type="match status" value="1"/>
</dbReference>
<comment type="function">
    <text evidence="1">Accessory subunit of the mitochondrial membrane respiratory chain NADH dehydrogenase (Complex I), that is believed not to be involved in catalysis. Complex I functions in the transfer of electrons from NADH to the respiratory chain. The immediate electron acceptor for the enzyme is believed to be ubiquinone.</text>
</comment>
<accession>A0A9W8AM58</accession>
<organism evidence="11 12">
    <name type="scientific">Tieghemiomyces parasiticus</name>
    <dbReference type="NCBI Taxonomy" id="78921"/>
    <lineage>
        <taxon>Eukaryota</taxon>
        <taxon>Fungi</taxon>
        <taxon>Fungi incertae sedis</taxon>
        <taxon>Zoopagomycota</taxon>
        <taxon>Kickxellomycotina</taxon>
        <taxon>Dimargaritomycetes</taxon>
        <taxon>Dimargaritales</taxon>
        <taxon>Dimargaritaceae</taxon>
        <taxon>Tieghemiomyces</taxon>
    </lineage>
</organism>
<dbReference type="OrthoDB" id="10250268at2759"/>
<keyword evidence="12" id="KW-1185">Reference proteome</keyword>